<name>A0A849V8N4_9GAMM</name>
<dbReference type="RefSeq" id="WP_171624642.1">
    <property type="nucleotide sequence ID" value="NZ_JABBPG010000001.1"/>
</dbReference>
<protein>
    <submittedName>
        <fullName evidence="2">DUF3108 domain-containing protein</fullName>
    </submittedName>
</protein>
<accession>A0A849V8N4</accession>
<gene>
    <name evidence="2" type="ORF">HG263_03345</name>
</gene>
<evidence type="ECO:0000313" key="3">
    <source>
        <dbReference type="Proteomes" id="UP000586305"/>
    </source>
</evidence>
<keyword evidence="3" id="KW-1185">Reference proteome</keyword>
<dbReference type="Pfam" id="PF11306">
    <property type="entry name" value="DUF3108"/>
    <property type="match status" value="1"/>
</dbReference>
<feature type="transmembrane region" description="Helical" evidence="1">
    <location>
        <begin position="21"/>
        <end position="42"/>
    </location>
</feature>
<reference evidence="2 3" key="1">
    <citation type="submission" date="2020-04" db="EMBL/GenBank/DDBJ databases">
        <title>Pseudoalteromonas caenipelagi sp. nov., isolated from a tidal flat.</title>
        <authorList>
            <person name="Park S."/>
            <person name="Yoon J.-H."/>
        </authorList>
    </citation>
    <scope>NUCLEOTIDE SEQUENCE [LARGE SCALE GENOMIC DNA]</scope>
    <source>
        <strain evidence="2 3">JBTF-M23</strain>
    </source>
</reference>
<comment type="caution">
    <text evidence="2">The sequence shown here is derived from an EMBL/GenBank/DDBJ whole genome shotgun (WGS) entry which is preliminary data.</text>
</comment>
<keyword evidence="1" id="KW-1133">Transmembrane helix</keyword>
<dbReference type="AlphaFoldDB" id="A0A849V8N4"/>
<evidence type="ECO:0000256" key="1">
    <source>
        <dbReference type="SAM" id="Phobius"/>
    </source>
</evidence>
<keyword evidence="1" id="KW-0812">Transmembrane</keyword>
<dbReference type="InterPro" id="IPR021457">
    <property type="entry name" value="DUF3108"/>
</dbReference>
<keyword evidence="1" id="KW-0472">Membrane</keyword>
<evidence type="ECO:0000313" key="2">
    <source>
        <dbReference type="EMBL" id="NOU49576.1"/>
    </source>
</evidence>
<dbReference type="EMBL" id="JABBPG010000001">
    <property type="protein sequence ID" value="NOU49576.1"/>
    <property type="molecule type" value="Genomic_DNA"/>
</dbReference>
<sequence>MPFLITNPFQLKAQLTQNKKICAWLLGLSAIFSCSLFANPLVPYSAEYQVSRKGSVQGSAYRQLKQVDNDTYQLKYKSEIEWMIFSDEREEISTFKMQGTQPIPMEYSMVRTGTGPDKNYKITFDHKNQAILSNQEKYPLDVKWLDAQQDLLTYQLQLRYDLKAGKRTFSYPIIDKKGAQRTYDFAVDGEETITLPVGNVKTIRIKRLYDNDKRQATVWLAPEYDYMVVKMYKGKEGIEQFQVQLTKYEKHSDL</sequence>
<proteinExistence type="predicted"/>
<dbReference type="Proteomes" id="UP000586305">
    <property type="component" value="Unassembled WGS sequence"/>
</dbReference>
<organism evidence="2 3">
    <name type="scientific">Pseudoalteromonas caenipelagi</name>
    <dbReference type="NCBI Taxonomy" id="2726988"/>
    <lineage>
        <taxon>Bacteria</taxon>
        <taxon>Pseudomonadati</taxon>
        <taxon>Pseudomonadota</taxon>
        <taxon>Gammaproteobacteria</taxon>
        <taxon>Alteromonadales</taxon>
        <taxon>Pseudoalteromonadaceae</taxon>
        <taxon>Pseudoalteromonas</taxon>
    </lineage>
</organism>